<protein>
    <recommendedName>
        <fullName evidence="2">RiboL-PSP-HEPN domain-containing protein</fullName>
    </recommendedName>
</protein>
<sequence>MDLNNRLIAKFIIPNRISFWDDGFTVIPKEALYPDNDKMKDLCSEIKNNLEIHLTDADVGQFLNQWNKIETMVQDYLKKEYGEYSSNLYTSMRGLSEKEPQLKSVLSDLNAWRKLRNQIVHDRDNVGINISKLELNNLDDLMLKLKKTLH</sequence>
<gene>
    <name evidence="1" type="ORF">SDC9_165060</name>
</gene>
<proteinExistence type="predicted"/>
<name>A0A645FTC2_9ZZZZ</name>
<dbReference type="EMBL" id="VSSQ01064888">
    <property type="protein sequence ID" value="MPN17705.1"/>
    <property type="molecule type" value="Genomic_DNA"/>
</dbReference>
<organism evidence="1">
    <name type="scientific">bioreactor metagenome</name>
    <dbReference type="NCBI Taxonomy" id="1076179"/>
    <lineage>
        <taxon>unclassified sequences</taxon>
        <taxon>metagenomes</taxon>
        <taxon>ecological metagenomes</taxon>
    </lineage>
</organism>
<reference evidence="1" key="1">
    <citation type="submission" date="2019-08" db="EMBL/GenBank/DDBJ databases">
        <authorList>
            <person name="Kucharzyk K."/>
            <person name="Murdoch R.W."/>
            <person name="Higgins S."/>
            <person name="Loffler F."/>
        </authorList>
    </citation>
    <scope>NUCLEOTIDE SEQUENCE</scope>
</reference>
<comment type="caution">
    <text evidence="1">The sequence shown here is derived from an EMBL/GenBank/DDBJ whole genome shotgun (WGS) entry which is preliminary data.</text>
</comment>
<dbReference type="AlphaFoldDB" id="A0A645FTC2"/>
<evidence type="ECO:0008006" key="2">
    <source>
        <dbReference type="Google" id="ProtNLM"/>
    </source>
</evidence>
<accession>A0A645FTC2</accession>
<evidence type="ECO:0000313" key="1">
    <source>
        <dbReference type="EMBL" id="MPN17705.1"/>
    </source>
</evidence>